<dbReference type="InterPro" id="IPR050188">
    <property type="entry name" value="RluA_PseudoU_synthase"/>
</dbReference>
<keyword evidence="1" id="KW-0694">RNA-binding</keyword>
<name>A0AAD5T591_9FUNG</name>
<feature type="region of interest" description="Disordered" evidence="2">
    <location>
        <begin position="315"/>
        <end position="389"/>
    </location>
</feature>
<dbReference type="Pfam" id="PF00849">
    <property type="entry name" value="PseudoU_synth_2"/>
    <property type="match status" value="1"/>
</dbReference>
<protein>
    <recommendedName>
        <fullName evidence="3">Pseudouridine synthase RsuA/RluA-like domain-containing protein</fullName>
    </recommendedName>
</protein>
<feature type="region of interest" description="Disordered" evidence="2">
    <location>
        <begin position="1"/>
        <end position="30"/>
    </location>
</feature>
<evidence type="ECO:0000256" key="2">
    <source>
        <dbReference type="SAM" id="MobiDB-lite"/>
    </source>
</evidence>
<proteinExistence type="predicted"/>
<dbReference type="PROSITE" id="PS50889">
    <property type="entry name" value="S4"/>
    <property type="match status" value="1"/>
</dbReference>
<accession>A0AAD5T591</accession>
<reference evidence="4" key="1">
    <citation type="submission" date="2020-05" db="EMBL/GenBank/DDBJ databases">
        <title>Phylogenomic resolution of chytrid fungi.</title>
        <authorList>
            <person name="Stajich J.E."/>
            <person name="Amses K."/>
            <person name="Simmons R."/>
            <person name="Seto K."/>
            <person name="Myers J."/>
            <person name="Bonds A."/>
            <person name="Quandt C.A."/>
            <person name="Barry K."/>
            <person name="Liu P."/>
            <person name="Grigoriev I."/>
            <person name="Longcore J.E."/>
            <person name="James T.Y."/>
        </authorList>
    </citation>
    <scope>NUCLEOTIDE SEQUENCE</scope>
    <source>
        <strain evidence="4">JEL0513</strain>
    </source>
</reference>
<dbReference type="Gene3D" id="3.30.2350.10">
    <property type="entry name" value="Pseudouridine synthase"/>
    <property type="match status" value="1"/>
</dbReference>
<dbReference type="PROSITE" id="PS01129">
    <property type="entry name" value="PSI_RLU"/>
    <property type="match status" value="1"/>
</dbReference>
<feature type="compositionally biased region" description="Basic and acidic residues" evidence="2">
    <location>
        <begin position="333"/>
        <end position="346"/>
    </location>
</feature>
<dbReference type="InterPro" id="IPR006224">
    <property type="entry name" value="PsdUridine_synth_RluA-like_CS"/>
</dbReference>
<dbReference type="PANTHER" id="PTHR21600:SF40">
    <property type="entry name" value="PSEUDOURIDYLATE SYNTHASE RPUSD2"/>
    <property type="match status" value="1"/>
</dbReference>
<dbReference type="InterPro" id="IPR006145">
    <property type="entry name" value="PsdUridine_synth_RsuA/RluA"/>
</dbReference>
<dbReference type="PANTHER" id="PTHR21600">
    <property type="entry name" value="MITOCHONDRIAL RNA PSEUDOURIDINE SYNTHASE"/>
    <property type="match status" value="1"/>
</dbReference>
<evidence type="ECO:0000256" key="1">
    <source>
        <dbReference type="PROSITE-ProRule" id="PRU00182"/>
    </source>
</evidence>
<feature type="compositionally biased region" description="Polar residues" evidence="2">
    <location>
        <begin position="347"/>
        <end position="358"/>
    </location>
</feature>
<feature type="domain" description="Pseudouridine synthase RsuA/RluA-like" evidence="3">
    <location>
        <begin position="152"/>
        <end position="265"/>
    </location>
</feature>
<comment type="caution">
    <text evidence="4">The sequence shown here is derived from an EMBL/GenBank/DDBJ whole genome shotgun (WGS) entry which is preliminary data.</text>
</comment>
<evidence type="ECO:0000313" key="4">
    <source>
        <dbReference type="EMBL" id="KAJ3120581.1"/>
    </source>
</evidence>
<keyword evidence="5" id="KW-1185">Reference proteome</keyword>
<dbReference type="GO" id="GO:0003723">
    <property type="term" value="F:RNA binding"/>
    <property type="evidence" value="ECO:0007669"/>
    <property type="project" value="UniProtKB-KW"/>
</dbReference>
<evidence type="ECO:0000313" key="5">
    <source>
        <dbReference type="Proteomes" id="UP001211907"/>
    </source>
</evidence>
<organism evidence="4 5">
    <name type="scientific">Physocladia obscura</name>
    <dbReference type="NCBI Taxonomy" id="109957"/>
    <lineage>
        <taxon>Eukaryota</taxon>
        <taxon>Fungi</taxon>
        <taxon>Fungi incertae sedis</taxon>
        <taxon>Chytridiomycota</taxon>
        <taxon>Chytridiomycota incertae sedis</taxon>
        <taxon>Chytridiomycetes</taxon>
        <taxon>Chytridiales</taxon>
        <taxon>Chytriomycetaceae</taxon>
        <taxon>Physocladia</taxon>
    </lineage>
</organism>
<evidence type="ECO:0000259" key="3">
    <source>
        <dbReference type="Pfam" id="PF00849"/>
    </source>
</evidence>
<dbReference type="GO" id="GO:0009982">
    <property type="term" value="F:pseudouridine synthase activity"/>
    <property type="evidence" value="ECO:0007669"/>
    <property type="project" value="InterPro"/>
</dbReference>
<dbReference type="InterPro" id="IPR020103">
    <property type="entry name" value="PsdUridine_synth_cat_dom_sf"/>
</dbReference>
<dbReference type="SUPFAM" id="SSF55120">
    <property type="entry name" value="Pseudouridine synthase"/>
    <property type="match status" value="1"/>
</dbReference>
<dbReference type="AlphaFoldDB" id="A0AAD5T591"/>
<dbReference type="Proteomes" id="UP001211907">
    <property type="component" value="Unassembled WGS sequence"/>
</dbReference>
<feature type="compositionally biased region" description="Basic and acidic residues" evidence="2">
    <location>
        <begin position="359"/>
        <end position="380"/>
    </location>
</feature>
<dbReference type="GO" id="GO:0000455">
    <property type="term" value="P:enzyme-directed rRNA pseudouridine synthesis"/>
    <property type="evidence" value="ECO:0007669"/>
    <property type="project" value="TreeGrafter"/>
</dbReference>
<gene>
    <name evidence="4" type="ORF">HK100_012740</name>
</gene>
<sequence>MPKGFKRANSGHPGNHKAKAAKLAKDVAPPSEPEFDIDVEKGLRRVVPYWFTHRTMAKGRWCKRELFEVFCKEFQDQSPDYYRRAITAGKISVNNEKASLNYVIRNGDLISHSTHRHEPPVSSAEIKIVFRDENTLIVDKPPSIPYVFLIPLTAINRIDRLTSGILLLALNKETAAKISGELANHAVAKTYLTRVKGQFPDGQKSCTEPILVTSSKLGVNTVNRAEGRPCETDFTFVSYNSVSDTSVVEARPKTGRTHQIRVHLQFLGHPIANDPLYCNKEFWGDGLGKGGVEDPAAVLERIKAAKMSFFADDSILTSNNNEDDNNDGTTELSKVDRSKLKSKTEESFATSLNSTKSVSNDKESEFKPGDVRDTELRNESESILNSDIKRSISTPEHEIKTKGINESPINLIPSSITGNTLNSDDFPCQECLANRTDPLKTQLHIYLHSWKYSGDGWAYETEMPVWAHAEYIE</sequence>
<dbReference type="EMBL" id="JADGJH010000953">
    <property type="protein sequence ID" value="KAJ3120581.1"/>
    <property type="molecule type" value="Genomic_DNA"/>
</dbReference>